<evidence type="ECO:0000313" key="6">
    <source>
        <dbReference type="Proteomes" id="UP001170954"/>
    </source>
</evidence>
<dbReference type="InterPro" id="IPR043504">
    <property type="entry name" value="Peptidase_S1_PA_chymotrypsin"/>
</dbReference>
<reference evidence="5" key="1">
    <citation type="submission" date="2020-06" db="EMBL/GenBank/DDBJ databases">
        <authorList>
            <person name="Dong N."/>
        </authorList>
    </citation>
    <scope>NUCLEOTIDE SEQUENCE</scope>
    <source>
        <strain evidence="5">R1692</strain>
    </source>
</reference>
<evidence type="ECO:0000256" key="2">
    <source>
        <dbReference type="ARBA" id="ARBA00022670"/>
    </source>
</evidence>
<dbReference type="RefSeq" id="WP_149526870.1">
    <property type="nucleotide sequence ID" value="NZ_CP030848.1"/>
</dbReference>
<comment type="caution">
    <text evidence="5">The sequence shown here is derived from an EMBL/GenBank/DDBJ whole genome shotgun (WGS) entry which is preliminary data.</text>
</comment>
<evidence type="ECO:0000256" key="3">
    <source>
        <dbReference type="ARBA" id="ARBA00022801"/>
    </source>
</evidence>
<feature type="chain" id="PRO_5045054727" evidence="4">
    <location>
        <begin position="21"/>
        <end position="294"/>
    </location>
</feature>
<accession>A0ABT7NKY5</accession>
<dbReference type="PANTHER" id="PTHR43343">
    <property type="entry name" value="PEPTIDASE S12"/>
    <property type="match status" value="1"/>
</dbReference>
<dbReference type="InterPro" id="IPR009003">
    <property type="entry name" value="Peptidase_S1_PA"/>
</dbReference>
<keyword evidence="3" id="KW-0378">Hydrolase</keyword>
<keyword evidence="2" id="KW-0645">Protease</keyword>
<comment type="similarity">
    <text evidence="1">Belongs to the peptidase S1C family.</text>
</comment>
<dbReference type="EMBL" id="JACAGK010000012">
    <property type="protein sequence ID" value="MDM1047795.1"/>
    <property type="molecule type" value="Genomic_DNA"/>
</dbReference>
<keyword evidence="6" id="KW-1185">Reference proteome</keyword>
<name>A0ABT7NKY5_9SPHI</name>
<protein>
    <submittedName>
        <fullName evidence="5">Trypsin-like peptidase domain-containing protein</fullName>
    </submittedName>
</protein>
<gene>
    <name evidence="5" type="ORF">HX018_06050</name>
</gene>
<proteinExistence type="inferred from homology"/>
<dbReference type="Gene3D" id="2.40.10.10">
    <property type="entry name" value="Trypsin-like serine proteases"/>
    <property type="match status" value="2"/>
</dbReference>
<reference evidence="5" key="2">
    <citation type="journal article" date="2022" name="Sci. Total Environ.">
        <title>Prevalence, transmission, and molecular epidemiology of tet(X)-positive bacteria among humans, animals, and environmental niches in China: An epidemiological, and genomic-based study.</title>
        <authorList>
            <person name="Dong N."/>
            <person name="Zeng Y."/>
            <person name="Cai C."/>
            <person name="Sun C."/>
            <person name="Lu J."/>
            <person name="Liu C."/>
            <person name="Zhou H."/>
            <person name="Sun Q."/>
            <person name="Shu L."/>
            <person name="Wang H."/>
            <person name="Wang Y."/>
            <person name="Wang S."/>
            <person name="Wu C."/>
            <person name="Chan E.W."/>
            <person name="Chen G."/>
            <person name="Shen Z."/>
            <person name="Chen S."/>
            <person name="Zhang R."/>
        </authorList>
    </citation>
    <scope>NUCLEOTIDE SEQUENCE</scope>
    <source>
        <strain evidence="5">R1692</strain>
    </source>
</reference>
<feature type="signal peptide" evidence="4">
    <location>
        <begin position="1"/>
        <end position="20"/>
    </location>
</feature>
<evidence type="ECO:0000313" key="5">
    <source>
        <dbReference type="EMBL" id="MDM1047795.1"/>
    </source>
</evidence>
<keyword evidence="4" id="KW-0732">Signal</keyword>
<evidence type="ECO:0000256" key="4">
    <source>
        <dbReference type="SAM" id="SignalP"/>
    </source>
</evidence>
<dbReference type="Pfam" id="PF13365">
    <property type="entry name" value="Trypsin_2"/>
    <property type="match status" value="1"/>
</dbReference>
<dbReference type="SUPFAM" id="SSF50494">
    <property type="entry name" value="Trypsin-like serine proteases"/>
    <property type="match status" value="1"/>
</dbReference>
<dbReference type="PANTHER" id="PTHR43343:SF3">
    <property type="entry name" value="PROTEASE DO-LIKE 8, CHLOROPLASTIC"/>
    <property type="match status" value="1"/>
</dbReference>
<dbReference type="Proteomes" id="UP001170954">
    <property type="component" value="Unassembled WGS sequence"/>
</dbReference>
<sequence length="294" mass="32023">MKAPFKLSILAVLFVLNVQAQQKKVDHIFHDNQAYFDLMEKEATANMSTAKFLTPQDAVAQLKANANKKVKVQSVKPATKELSAEAIAERALESTVVVSEAYLCGKCDKTHVNAASGYVIDEDGLIVTNHHVVEAYADTAGNKLLLQIMTAKGKVYPVMEVLTNSKENDLAILRVDTKGDKLTPFGLGNTAKLGADVFVLSNPNNMLFYFSKGIVARNYMKSDRSGNSTKYPEMEITADYAAGSSGAPVVDNKGNLIGTVSTTSSIYYNPHQQRDLQMVVKGTKPVITLKELIN</sequence>
<dbReference type="InterPro" id="IPR051201">
    <property type="entry name" value="Chloro_Bact_Ser_Proteases"/>
</dbReference>
<evidence type="ECO:0000256" key="1">
    <source>
        <dbReference type="ARBA" id="ARBA00010541"/>
    </source>
</evidence>
<organism evidence="5 6">
    <name type="scientific">Sphingobacterium hotanense</name>
    <dbReference type="NCBI Taxonomy" id="649196"/>
    <lineage>
        <taxon>Bacteria</taxon>
        <taxon>Pseudomonadati</taxon>
        <taxon>Bacteroidota</taxon>
        <taxon>Sphingobacteriia</taxon>
        <taxon>Sphingobacteriales</taxon>
        <taxon>Sphingobacteriaceae</taxon>
        <taxon>Sphingobacterium</taxon>
    </lineage>
</organism>